<dbReference type="EMBL" id="HACA01025369">
    <property type="protein sequence ID" value="CDW42730.1"/>
    <property type="molecule type" value="Transcribed_RNA"/>
</dbReference>
<proteinExistence type="predicted"/>
<accession>A0A0K2UYD1</accession>
<dbReference type="EMBL" id="HACA01025370">
    <property type="protein sequence ID" value="CDW42731.1"/>
    <property type="molecule type" value="Transcribed_RNA"/>
</dbReference>
<name>A0A0K2UYD1_LEPSM</name>
<dbReference type="AlphaFoldDB" id="A0A0K2UYD1"/>
<evidence type="ECO:0000313" key="1">
    <source>
        <dbReference type="EMBL" id="CDW42731.1"/>
    </source>
</evidence>
<sequence length="56" mass="6469">MHCFLCRKILDQVELNKVRDYITGIHIWVGNCQVEHPDTVMYTDGSKDEKGYKGAL</sequence>
<reference evidence="1" key="1">
    <citation type="submission" date="2014-05" db="EMBL/GenBank/DDBJ databases">
        <authorList>
            <person name="Chronopoulou M."/>
        </authorList>
    </citation>
    <scope>NUCLEOTIDE SEQUENCE</scope>
    <source>
        <tissue evidence="1">Whole organism</tissue>
    </source>
</reference>
<protein>
    <submittedName>
        <fullName evidence="1">Uncharacterized protein</fullName>
    </submittedName>
</protein>
<organism evidence="1">
    <name type="scientific">Lepeophtheirus salmonis</name>
    <name type="common">Salmon louse</name>
    <name type="synonym">Caligus salmonis</name>
    <dbReference type="NCBI Taxonomy" id="72036"/>
    <lineage>
        <taxon>Eukaryota</taxon>
        <taxon>Metazoa</taxon>
        <taxon>Ecdysozoa</taxon>
        <taxon>Arthropoda</taxon>
        <taxon>Crustacea</taxon>
        <taxon>Multicrustacea</taxon>
        <taxon>Hexanauplia</taxon>
        <taxon>Copepoda</taxon>
        <taxon>Siphonostomatoida</taxon>
        <taxon>Caligidae</taxon>
        <taxon>Lepeophtheirus</taxon>
    </lineage>
</organism>